<dbReference type="SMART" id="SM00852">
    <property type="entry name" value="MoCF_biosynth"/>
    <property type="match status" value="1"/>
</dbReference>
<dbReference type="CDD" id="cd02503">
    <property type="entry name" value="MobA"/>
    <property type="match status" value="1"/>
</dbReference>
<dbReference type="InterPro" id="IPR036135">
    <property type="entry name" value="MoeA_linker/N_sf"/>
</dbReference>
<dbReference type="InterPro" id="IPR029044">
    <property type="entry name" value="Nucleotide-diphossugar_trans"/>
</dbReference>
<dbReference type="PANTHER" id="PTHR10192">
    <property type="entry name" value="MOLYBDOPTERIN BIOSYNTHESIS PROTEIN"/>
    <property type="match status" value="1"/>
</dbReference>
<sequence length="623" mass="66587">MDKHLITGLILAGGRGSRMGNVDKGLQPFRGTTMAQHVLERLAPQVDSIIINANRNLEDWRAFGVPVWPDQTADFAGPLAGLQAGLRHCTTPWLLAAPCDSPFLPPDLAQRLAAAVEAEDADLAYAATQEPGMRAQAHPVFCLVKASRLPELSQYLLEGGRRVDGWYKDLKAVEVLFEDADAFRNINTLDELKGLDNMLAPSLASVTSCLSSYDPDALPVRDAQRIIRDFVQPVSAVEKVALRAALGRVLAQDVVSPIDVPSHDNSAMDGFALRGSDLRSDAPVTLRVIGTTFAGNASGMVPAAGECVRIMTGGVMPEGCDSVAPQEFVRQDGDTIELSAGVIRPGDNRRFAGEDLKAGSPALSKGRVVRPPDLGMLASLGVPEVAVQRRLRVAFFSTGDELRSVGEPLGEGCVYDSNRYTIYGMLQRLGCDIVDMGVVRDDPAALEAALRSACENADAIITSGGVSVGAADYTRQIMAKLGDVTFWKIGMRPGRPLAFGRIQSNGRSAFLFGLPGNPVAVMVSFYFFAREALLRMMGAEAPLPLLRARSSGAIRKKPGRTEYQRGILTRGADGEPEVRITGSQGSGILRSMSEANCMVVLHDEQGNVAAGDAVDVLVFEGLM</sequence>
<comment type="catalytic activity">
    <reaction evidence="7">
        <text>adenylyl-molybdopterin + molybdate = Mo-molybdopterin + AMP + H(+)</text>
        <dbReference type="Rhea" id="RHEA:35047"/>
        <dbReference type="ChEBI" id="CHEBI:15378"/>
        <dbReference type="ChEBI" id="CHEBI:36264"/>
        <dbReference type="ChEBI" id="CHEBI:62727"/>
        <dbReference type="ChEBI" id="CHEBI:71302"/>
        <dbReference type="ChEBI" id="CHEBI:456215"/>
        <dbReference type="EC" id="2.10.1.1"/>
    </reaction>
</comment>
<dbReference type="PANTHER" id="PTHR10192:SF5">
    <property type="entry name" value="GEPHYRIN"/>
    <property type="match status" value="1"/>
</dbReference>
<dbReference type="NCBIfam" id="NF045515">
    <property type="entry name" value="Glp_gephyrin"/>
    <property type="match status" value="1"/>
</dbReference>
<evidence type="ECO:0000256" key="3">
    <source>
        <dbReference type="ARBA" id="ARBA00010763"/>
    </source>
</evidence>
<comment type="function">
    <text evidence="1">Catalyzes the insertion of molybdate into adenylated molybdopterin with the concomitant release of AMP.</text>
</comment>
<dbReference type="Gene3D" id="3.90.550.10">
    <property type="entry name" value="Spore Coat Polysaccharide Biosynthesis Protein SpsA, Chain A"/>
    <property type="match status" value="1"/>
</dbReference>
<dbReference type="SUPFAM" id="SSF63882">
    <property type="entry name" value="MoeA N-terminal region -like"/>
    <property type="match status" value="1"/>
</dbReference>
<keyword evidence="8" id="KW-0479">Metal-binding</keyword>
<dbReference type="RefSeq" id="WP_231056885.1">
    <property type="nucleotide sequence ID" value="NZ_JAJNOC010000001.1"/>
</dbReference>
<evidence type="ECO:0000313" key="10">
    <source>
        <dbReference type="EMBL" id="MCD2515582.1"/>
    </source>
</evidence>
<proteinExistence type="inferred from homology"/>
<dbReference type="SUPFAM" id="SSF53218">
    <property type="entry name" value="Molybdenum cofactor biosynthesis proteins"/>
    <property type="match status" value="1"/>
</dbReference>
<feature type="binding site" evidence="8">
    <location>
        <begin position="11"/>
        <end position="13"/>
    </location>
    <ligand>
        <name>GTP</name>
        <dbReference type="ChEBI" id="CHEBI:37565"/>
    </ligand>
</feature>
<evidence type="ECO:0000256" key="6">
    <source>
        <dbReference type="ARBA" id="ARBA00023150"/>
    </source>
</evidence>
<dbReference type="HAMAP" id="MF_00316">
    <property type="entry name" value="MobA"/>
    <property type="match status" value="1"/>
</dbReference>
<keyword evidence="10" id="KW-0548">Nucleotidyltransferase</keyword>
<accession>A0ABS8Q1F8</accession>
<keyword evidence="6 8" id="KW-0501">Molybdenum cofactor biosynthesis</keyword>
<dbReference type="Pfam" id="PF03453">
    <property type="entry name" value="MoeA_N"/>
    <property type="match status" value="1"/>
</dbReference>
<dbReference type="Pfam" id="PF00994">
    <property type="entry name" value="MoCF_biosynth"/>
    <property type="match status" value="1"/>
</dbReference>
<evidence type="ECO:0000313" key="11">
    <source>
        <dbReference type="Proteomes" id="UP001179361"/>
    </source>
</evidence>
<evidence type="ECO:0000256" key="7">
    <source>
        <dbReference type="ARBA" id="ARBA00047317"/>
    </source>
</evidence>
<keyword evidence="8" id="KW-0963">Cytoplasm</keyword>
<dbReference type="InterPro" id="IPR036688">
    <property type="entry name" value="MoeA_C_domain_IV_sf"/>
</dbReference>
<dbReference type="Gene3D" id="3.40.980.10">
    <property type="entry name" value="MoaB/Mog-like domain"/>
    <property type="match status" value="1"/>
</dbReference>
<keyword evidence="8 10" id="KW-0808">Transferase</keyword>
<dbReference type="NCBIfam" id="TIGR00177">
    <property type="entry name" value="molyb_syn"/>
    <property type="match status" value="1"/>
</dbReference>
<evidence type="ECO:0000256" key="5">
    <source>
        <dbReference type="ARBA" id="ARBA00023134"/>
    </source>
</evidence>
<keyword evidence="4 8" id="KW-0460">Magnesium</keyword>
<dbReference type="CDD" id="cd00887">
    <property type="entry name" value="MoeA"/>
    <property type="match status" value="1"/>
</dbReference>
<feature type="binding site" evidence="8">
    <location>
        <position position="100"/>
    </location>
    <ligand>
        <name>Mg(2+)</name>
        <dbReference type="ChEBI" id="CHEBI:18420"/>
    </ligand>
</feature>
<comment type="domain">
    <text evidence="8">The N-terminal domain determines nucleotide recognition and specific binding, while the C-terminal domain determines the specific binding to the target protein.</text>
</comment>
<keyword evidence="8" id="KW-0547">Nucleotide-binding</keyword>
<comment type="similarity">
    <text evidence="3">Belongs to the MoeA family.</text>
</comment>
<dbReference type="InterPro" id="IPR036425">
    <property type="entry name" value="MoaB/Mog-like_dom_sf"/>
</dbReference>
<dbReference type="Gene3D" id="2.40.340.10">
    <property type="entry name" value="MoeA, C-terminal, domain IV"/>
    <property type="match status" value="1"/>
</dbReference>
<feature type="binding site" evidence="8">
    <location>
        <position position="70"/>
    </location>
    <ligand>
        <name>GTP</name>
        <dbReference type="ChEBI" id="CHEBI:37565"/>
    </ligand>
</feature>
<evidence type="ECO:0000259" key="9">
    <source>
        <dbReference type="SMART" id="SM00852"/>
    </source>
</evidence>
<comment type="subcellular location">
    <subcellularLocation>
        <location evidence="8">Cytoplasm</location>
    </subcellularLocation>
</comment>
<dbReference type="SUPFAM" id="SSF63867">
    <property type="entry name" value="MoeA C-terminal domain-like"/>
    <property type="match status" value="1"/>
</dbReference>
<comment type="pathway">
    <text evidence="2">Cofactor biosynthesis; molybdopterin biosynthesis.</text>
</comment>
<comment type="caution">
    <text evidence="10">The sequence shown here is derived from an EMBL/GenBank/DDBJ whole genome shotgun (WGS) entry which is preliminary data.</text>
</comment>
<dbReference type="EC" id="2.7.7.77" evidence="8"/>
<comment type="cofactor">
    <cofactor evidence="8">
        <name>Mg(2+)</name>
        <dbReference type="ChEBI" id="CHEBI:18420"/>
    </cofactor>
</comment>
<keyword evidence="11" id="KW-1185">Reference proteome</keyword>
<dbReference type="SUPFAM" id="SSF53448">
    <property type="entry name" value="Nucleotide-diphospho-sugar transferases"/>
    <property type="match status" value="1"/>
</dbReference>
<comment type="similarity">
    <text evidence="8">Belongs to the MobA family.</text>
</comment>
<organism evidence="10 11">
    <name type="scientific">Massilia phyllostachyos</name>
    <dbReference type="NCBI Taxonomy" id="2898585"/>
    <lineage>
        <taxon>Bacteria</taxon>
        <taxon>Pseudomonadati</taxon>
        <taxon>Pseudomonadota</taxon>
        <taxon>Betaproteobacteria</taxon>
        <taxon>Burkholderiales</taxon>
        <taxon>Oxalobacteraceae</taxon>
        <taxon>Telluria group</taxon>
        <taxon>Massilia</taxon>
    </lineage>
</organism>
<comment type="catalytic activity">
    <reaction evidence="8">
        <text>Mo-molybdopterin + GTP + H(+) = Mo-molybdopterin guanine dinucleotide + diphosphate</text>
        <dbReference type="Rhea" id="RHEA:34243"/>
        <dbReference type="ChEBI" id="CHEBI:15378"/>
        <dbReference type="ChEBI" id="CHEBI:33019"/>
        <dbReference type="ChEBI" id="CHEBI:37565"/>
        <dbReference type="ChEBI" id="CHEBI:71302"/>
        <dbReference type="ChEBI" id="CHEBI:71310"/>
        <dbReference type="EC" id="2.7.7.77"/>
    </reaction>
</comment>
<dbReference type="NCBIfam" id="TIGR02665">
    <property type="entry name" value="molyb_mobA"/>
    <property type="match status" value="1"/>
</dbReference>
<dbReference type="InterPro" id="IPR013482">
    <property type="entry name" value="Molybde_CF_guanTrfase"/>
</dbReference>
<evidence type="ECO:0000256" key="1">
    <source>
        <dbReference type="ARBA" id="ARBA00002901"/>
    </source>
</evidence>
<feature type="binding site" evidence="8">
    <location>
        <position position="52"/>
    </location>
    <ligand>
        <name>GTP</name>
        <dbReference type="ChEBI" id="CHEBI:37565"/>
    </ligand>
</feature>
<dbReference type="Pfam" id="PF12804">
    <property type="entry name" value="NTP_transf_3"/>
    <property type="match status" value="1"/>
</dbReference>
<dbReference type="InterPro" id="IPR001453">
    <property type="entry name" value="MoaB/Mog_dom"/>
</dbReference>
<dbReference type="InterPro" id="IPR038987">
    <property type="entry name" value="MoeA-like"/>
</dbReference>
<protein>
    <recommendedName>
        <fullName evidence="8">Molybdenum cofactor guanylyltransferase</fullName>
        <shortName evidence="8">MoCo guanylyltransferase</shortName>
        <ecNumber evidence="8">2.7.7.77</ecNumber>
    </recommendedName>
    <alternativeName>
        <fullName evidence="8">GTP:molybdopterin guanylyltransferase</fullName>
    </alternativeName>
    <alternativeName>
        <fullName evidence="8">Mo-MPT guanylyltransferase</fullName>
    </alternativeName>
    <alternativeName>
        <fullName evidence="8">Molybdopterin guanylyltransferase</fullName>
    </alternativeName>
    <alternativeName>
        <fullName evidence="8">Molybdopterin-guanine dinucleotide synthase</fullName>
        <shortName evidence="8">MGD synthase</shortName>
    </alternativeName>
</protein>
<dbReference type="GO" id="GO:0061603">
    <property type="term" value="F:molybdenum cofactor guanylyltransferase activity"/>
    <property type="evidence" value="ECO:0007669"/>
    <property type="project" value="UniProtKB-EC"/>
</dbReference>
<dbReference type="Pfam" id="PF03454">
    <property type="entry name" value="MoeA_C"/>
    <property type="match status" value="1"/>
</dbReference>
<dbReference type="InterPro" id="IPR005111">
    <property type="entry name" value="MoeA_C_domain_IV"/>
</dbReference>
<dbReference type="InterPro" id="IPR005110">
    <property type="entry name" value="MoeA_linker/N"/>
</dbReference>
<name>A0ABS8Q1F8_9BURK</name>
<dbReference type="EMBL" id="JAJNOC010000001">
    <property type="protein sequence ID" value="MCD2515582.1"/>
    <property type="molecule type" value="Genomic_DNA"/>
</dbReference>
<dbReference type="InterPro" id="IPR025877">
    <property type="entry name" value="MobA-like_NTP_Trfase"/>
</dbReference>
<evidence type="ECO:0000256" key="2">
    <source>
        <dbReference type="ARBA" id="ARBA00005046"/>
    </source>
</evidence>
<evidence type="ECO:0000256" key="8">
    <source>
        <dbReference type="HAMAP-Rule" id="MF_00316"/>
    </source>
</evidence>
<dbReference type="Proteomes" id="UP001179361">
    <property type="component" value="Unassembled WGS sequence"/>
</dbReference>
<comment type="function">
    <text evidence="8">Transfers a GMP moiety from GTP to Mo-molybdopterin (Mo-MPT) cofactor (Moco or molybdenum cofactor) to form Mo-molybdopterin guanine dinucleotide (Mo-MGD) cofactor.</text>
</comment>
<reference evidence="10" key="1">
    <citation type="submission" date="2021-11" db="EMBL/GenBank/DDBJ databases">
        <title>The complete genome of Massilia sp sp. G4R7.</title>
        <authorList>
            <person name="Liu L."/>
            <person name="Yue J."/>
            <person name="Yuan J."/>
            <person name="Yang F."/>
            <person name="Li L."/>
        </authorList>
    </citation>
    <scope>NUCLEOTIDE SEQUENCE</scope>
    <source>
        <strain evidence="10">G4R7</strain>
    </source>
</reference>
<feature type="domain" description="MoaB/Mog" evidence="9">
    <location>
        <begin position="394"/>
        <end position="535"/>
    </location>
</feature>
<gene>
    <name evidence="8 10" type="primary">mobA</name>
    <name evidence="10" type="ORF">LQ564_04575</name>
</gene>
<keyword evidence="5 8" id="KW-0342">GTP-binding</keyword>
<feature type="binding site" evidence="8">
    <location>
        <position position="100"/>
    </location>
    <ligand>
        <name>GTP</name>
        <dbReference type="ChEBI" id="CHEBI:37565"/>
    </ligand>
</feature>
<dbReference type="Gene3D" id="2.170.190.11">
    <property type="entry name" value="Molybdopterin biosynthesis moea protein, domain 3"/>
    <property type="match status" value="1"/>
</dbReference>
<evidence type="ECO:0000256" key="4">
    <source>
        <dbReference type="ARBA" id="ARBA00022842"/>
    </source>
</evidence>
<comment type="subunit">
    <text evidence="8">Monomer.</text>
</comment>
<dbReference type="Gene3D" id="3.90.105.10">
    <property type="entry name" value="Molybdopterin biosynthesis moea protein, domain 2"/>
    <property type="match status" value="1"/>
</dbReference>
<feature type="binding site" evidence="8">
    <location>
        <position position="24"/>
    </location>
    <ligand>
        <name>GTP</name>
        <dbReference type="ChEBI" id="CHEBI:37565"/>
    </ligand>
</feature>